<accession>A0A9J6G0H9</accession>
<keyword evidence="2" id="KW-1185">Reference proteome</keyword>
<protein>
    <submittedName>
        <fullName evidence="1">Uncharacterized protein</fullName>
    </submittedName>
</protein>
<comment type="caution">
    <text evidence="1">The sequence shown here is derived from an EMBL/GenBank/DDBJ whole genome shotgun (WGS) entry which is preliminary data.</text>
</comment>
<reference evidence="1 2" key="1">
    <citation type="journal article" date="2020" name="Cell">
        <title>Large-Scale Comparative Analyses of Tick Genomes Elucidate Their Genetic Diversity and Vector Capacities.</title>
        <authorList>
            <consortium name="Tick Genome and Microbiome Consortium (TIGMIC)"/>
            <person name="Jia N."/>
            <person name="Wang J."/>
            <person name="Shi W."/>
            <person name="Du L."/>
            <person name="Sun Y."/>
            <person name="Zhan W."/>
            <person name="Jiang J.F."/>
            <person name="Wang Q."/>
            <person name="Zhang B."/>
            <person name="Ji P."/>
            <person name="Bell-Sakyi L."/>
            <person name="Cui X.M."/>
            <person name="Yuan T.T."/>
            <person name="Jiang B.G."/>
            <person name="Yang W.F."/>
            <person name="Lam T.T."/>
            <person name="Chang Q.C."/>
            <person name="Ding S.J."/>
            <person name="Wang X.J."/>
            <person name="Zhu J.G."/>
            <person name="Ruan X.D."/>
            <person name="Zhao L."/>
            <person name="Wei J.T."/>
            <person name="Ye R.Z."/>
            <person name="Que T.C."/>
            <person name="Du C.H."/>
            <person name="Zhou Y.H."/>
            <person name="Cheng J.X."/>
            <person name="Dai P.F."/>
            <person name="Guo W.B."/>
            <person name="Han X.H."/>
            <person name="Huang E.J."/>
            <person name="Li L.F."/>
            <person name="Wei W."/>
            <person name="Gao Y.C."/>
            <person name="Liu J.Z."/>
            <person name="Shao H.Z."/>
            <person name="Wang X."/>
            <person name="Wang C.C."/>
            <person name="Yang T.C."/>
            <person name="Huo Q.B."/>
            <person name="Li W."/>
            <person name="Chen H.Y."/>
            <person name="Chen S.E."/>
            <person name="Zhou L.G."/>
            <person name="Ni X.B."/>
            <person name="Tian J.H."/>
            <person name="Sheng Y."/>
            <person name="Liu T."/>
            <person name="Pan Y.S."/>
            <person name="Xia L.Y."/>
            <person name="Li J."/>
            <person name="Zhao F."/>
            <person name="Cao W.C."/>
        </authorList>
    </citation>
    <scope>NUCLEOTIDE SEQUENCE [LARGE SCALE GENOMIC DNA]</scope>
    <source>
        <strain evidence="1">HaeL-2018</strain>
    </source>
</reference>
<dbReference type="VEuPathDB" id="VectorBase:HLOH_055158"/>
<dbReference type="OrthoDB" id="6509789at2759"/>
<dbReference type="Proteomes" id="UP000821853">
    <property type="component" value="Chromosome 2"/>
</dbReference>
<sequence length="106" mass="12470">MHLEDRYAPKVNEIAASYALFRGSEKEGESAQDFIAEIRRLAEKCNFATSLERMLRDRIVCGVRDEDVRRNLLTQQKLTLEQAEGVLFYQHRKRLKMLPCRSWLVL</sequence>
<dbReference type="EMBL" id="JABSTR010000004">
    <property type="protein sequence ID" value="KAH9368511.1"/>
    <property type="molecule type" value="Genomic_DNA"/>
</dbReference>
<evidence type="ECO:0000313" key="2">
    <source>
        <dbReference type="Proteomes" id="UP000821853"/>
    </source>
</evidence>
<dbReference type="AlphaFoldDB" id="A0A9J6G0H9"/>
<evidence type="ECO:0000313" key="1">
    <source>
        <dbReference type="EMBL" id="KAH9368511.1"/>
    </source>
</evidence>
<proteinExistence type="predicted"/>
<gene>
    <name evidence="1" type="ORF">HPB48_007250</name>
</gene>
<dbReference type="PANTHER" id="PTHR33198:SF19">
    <property type="entry name" value="CCHC-TYPE DOMAIN-CONTAINING PROTEIN"/>
    <property type="match status" value="1"/>
</dbReference>
<organism evidence="1 2">
    <name type="scientific">Haemaphysalis longicornis</name>
    <name type="common">Bush tick</name>
    <dbReference type="NCBI Taxonomy" id="44386"/>
    <lineage>
        <taxon>Eukaryota</taxon>
        <taxon>Metazoa</taxon>
        <taxon>Ecdysozoa</taxon>
        <taxon>Arthropoda</taxon>
        <taxon>Chelicerata</taxon>
        <taxon>Arachnida</taxon>
        <taxon>Acari</taxon>
        <taxon>Parasitiformes</taxon>
        <taxon>Ixodida</taxon>
        <taxon>Ixodoidea</taxon>
        <taxon>Ixodidae</taxon>
        <taxon>Haemaphysalinae</taxon>
        <taxon>Haemaphysalis</taxon>
    </lineage>
</organism>
<name>A0A9J6G0H9_HAELO</name>
<dbReference type="PANTHER" id="PTHR33198">
    <property type="entry name" value="ANK_REP_REGION DOMAIN-CONTAINING PROTEIN-RELATED"/>
    <property type="match status" value="1"/>
</dbReference>